<evidence type="ECO:0000313" key="6">
    <source>
        <dbReference type="EMBL" id="TNJ63613.1"/>
    </source>
</evidence>
<dbReference type="EMBL" id="VDCQ01000040">
    <property type="protein sequence ID" value="TNJ63613.1"/>
    <property type="molecule type" value="Genomic_DNA"/>
</dbReference>
<dbReference type="GO" id="GO:0004252">
    <property type="term" value="F:serine-type endopeptidase activity"/>
    <property type="evidence" value="ECO:0007669"/>
    <property type="project" value="TreeGrafter"/>
</dbReference>
<evidence type="ECO:0000256" key="1">
    <source>
        <dbReference type="ARBA" id="ARBA00010040"/>
    </source>
</evidence>
<dbReference type="PANTHER" id="PTHR42776">
    <property type="entry name" value="SERINE PEPTIDASE S9 FAMILY MEMBER"/>
    <property type="match status" value="1"/>
</dbReference>
<keyword evidence="2" id="KW-0645">Protease</keyword>
<dbReference type="Proteomes" id="UP000307943">
    <property type="component" value="Unassembled WGS sequence"/>
</dbReference>
<dbReference type="Gene3D" id="2.120.10.30">
    <property type="entry name" value="TolB, C-terminal domain"/>
    <property type="match status" value="2"/>
</dbReference>
<dbReference type="InterPro" id="IPR029058">
    <property type="entry name" value="AB_hydrolase_fold"/>
</dbReference>
<evidence type="ECO:0000256" key="2">
    <source>
        <dbReference type="ARBA" id="ARBA00022670"/>
    </source>
</evidence>
<dbReference type="InterPro" id="IPR011042">
    <property type="entry name" value="6-blade_b-propeller_TolB-like"/>
</dbReference>
<dbReference type="InterPro" id="IPR011659">
    <property type="entry name" value="WD40"/>
</dbReference>
<comment type="similarity">
    <text evidence="1">Belongs to the peptidase S9C family.</text>
</comment>
<organism evidence="6 7">
    <name type="scientific">Paenibacillus hemerocallicola</name>
    <dbReference type="NCBI Taxonomy" id="1172614"/>
    <lineage>
        <taxon>Bacteria</taxon>
        <taxon>Bacillati</taxon>
        <taxon>Bacillota</taxon>
        <taxon>Bacilli</taxon>
        <taxon>Bacillales</taxon>
        <taxon>Paenibacillaceae</taxon>
        <taxon>Paenibacillus</taxon>
    </lineage>
</organism>
<comment type="caution">
    <text evidence="6">The sequence shown here is derived from an EMBL/GenBank/DDBJ whole genome shotgun (WGS) entry which is preliminary data.</text>
</comment>
<name>A0A5C4T3K0_9BACL</name>
<gene>
    <name evidence="6" type="ORF">FE784_24460</name>
</gene>
<keyword evidence="7" id="KW-1185">Reference proteome</keyword>
<evidence type="ECO:0000259" key="5">
    <source>
        <dbReference type="Pfam" id="PF00326"/>
    </source>
</evidence>
<dbReference type="SUPFAM" id="SSF53474">
    <property type="entry name" value="alpha/beta-Hydrolases"/>
    <property type="match status" value="1"/>
</dbReference>
<proteinExistence type="inferred from homology"/>
<keyword evidence="4" id="KW-0720">Serine protease</keyword>
<dbReference type="GO" id="GO:0006508">
    <property type="term" value="P:proteolysis"/>
    <property type="evidence" value="ECO:0007669"/>
    <property type="project" value="UniProtKB-KW"/>
</dbReference>
<dbReference type="OrthoDB" id="108903at2"/>
<feature type="domain" description="Peptidase S9 prolyl oligopeptidase catalytic" evidence="5">
    <location>
        <begin position="455"/>
        <end position="666"/>
    </location>
</feature>
<dbReference type="RefSeq" id="WP_139604886.1">
    <property type="nucleotide sequence ID" value="NZ_VDCQ01000040.1"/>
</dbReference>
<dbReference type="InterPro" id="IPR001375">
    <property type="entry name" value="Peptidase_S9_cat"/>
</dbReference>
<protein>
    <submittedName>
        <fullName evidence="6">S9 family peptidase</fullName>
    </submittedName>
</protein>
<evidence type="ECO:0000256" key="4">
    <source>
        <dbReference type="ARBA" id="ARBA00022825"/>
    </source>
</evidence>
<sequence>MQQKRPVTVEDLYEYCWLSDPSLCPVTGTITYVQKTIDKKKNDYHSHIRVITHNQQESKPLTQGKKDFSPAWSPDGSMLAFLRMTDQGRQVWVLPAHGGEATQLTYAKRGVGMFVWSPDGRCIAYTTRTSVDKGREARSVEEDKKSQNDRARIITRTAFKSEGSGLWDGLHSHVFVIDVQGGNLTQITEGEFDASQPCWSPDGGKLAFLAKMNQGEKQDPDLMTYNDIYLAGREGGEWTKLTNSTLMIHQVVFSPNGRTIAFTGNNRLYGSATQNEIFTLTMEDGKVDCLSGTWDAQFGNFSLSDMKPAVVSPSPVFSPDGAELYTLVSQYGNVHVYKFSMDGSRQAVTSGDRDIYQFVLSSDGRYLVMASTNAANPGDLYRVDLRTLEEVRLTHSNDGFMEQVTISSPEPFWFEAADGREVQGWVIKPTGSVEGKKYPAILHIHGGPHAMYANAYSHEFQMLASHGYAVIYTNPRGSFGYGQTFVKACRGDFGGADYGDLMSAIDFVIDAYDFVDGSRLGVTGGSYGGFMTNWMVGHTNRFQAAVTHRSISNWLSFYGTCDIGISYTEGEIEGTPWDDPDKLWKRSPLAYVKEIETPLLILHSEQDLRCPIEQAEQLFVALRRLGKTTKFVRFPNSNHALLKSGKPSLRVESLQHLVNWFDDHIAGGNEK</sequence>
<reference evidence="6 7" key="1">
    <citation type="submission" date="2019-05" db="EMBL/GenBank/DDBJ databases">
        <title>We sequenced the genome of Paenibacillus hemerocallicola KCTC 33185 for further insight into its adaptation and study the phylogeny of Paenibacillus.</title>
        <authorList>
            <person name="Narsing Rao M.P."/>
        </authorList>
    </citation>
    <scope>NUCLEOTIDE SEQUENCE [LARGE SCALE GENOMIC DNA]</scope>
    <source>
        <strain evidence="6 7">KCTC 33185</strain>
    </source>
</reference>
<keyword evidence="3" id="KW-0378">Hydrolase</keyword>
<accession>A0A5C4T3K0</accession>
<evidence type="ECO:0000256" key="3">
    <source>
        <dbReference type="ARBA" id="ARBA00022801"/>
    </source>
</evidence>
<dbReference type="FunFam" id="3.40.50.1820:FF:000028">
    <property type="entry name" value="S9 family peptidase"/>
    <property type="match status" value="1"/>
</dbReference>
<dbReference type="Gene3D" id="3.40.50.1820">
    <property type="entry name" value="alpha/beta hydrolase"/>
    <property type="match status" value="1"/>
</dbReference>
<dbReference type="SUPFAM" id="SSF82171">
    <property type="entry name" value="DPP6 N-terminal domain-like"/>
    <property type="match status" value="1"/>
</dbReference>
<dbReference type="Pfam" id="PF07676">
    <property type="entry name" value="PD40"/>
    <property type="match status" value="5"/>
</dbReference>
<dbReference type="AlphaFoldDB" id="A0A5C4T3K0"/>
<dbReference type="PANTHER" id="PTHR42776:SF27">
    <property type="entry name" value="DIPEPTIDYL PEPTIDASE FAMILY MEMBER 6"/>
    <property type="match status" value="1"/>
</dbReference>
<dbReference type="Pfam" id="PF00326">
    <property type="entry name" value="Peptidase_S9"/>
    <property type="match status" value="1"/>
</dbReference>
<evidence type="ECO:0000313" key="7">
    <source>
        <dbReference type="Proteomes" id="UP000307943"/>
    </source>
</evidence>